<dbReference type="GO" id="GO:0051707">
    <property type="term" value="P:response to other organism"/>
    <property type="evidence" value="ECO:0007669"/>
    <property type="project" value="UniProtKB-ARBA"/>
</dbReference>
<dbReference type="Gene3D" id="3.80.10.10">
    <property type="entry name" value="Ribonuclease Inhibitor"/>
    <property type="match status" value="4"/>
</dbReference>
<feature type="domain" description="Disease resistance R13L4/SHOC-2-like LRR" evidence="9">
    <location>
        <begin position="931"/>
        <end position="1162"/>
    </location>
</feature>
<dbReference type="Pfam" id="PF23559">
    <property type="entry name" value="WHD_DRP"/>
    <property type="match status" value="1"/>
</dbReference>
<dbReference type="SUPFAM" id="SSF52058">
    <property type="entry name" value="L domain-like"/>
    <property type="match status" value="2"/>
</dbReference>
<dbReference type="InterPro" id="IPR002182">
    <property type="entry name" value="NB-ARC"/>
</dbReference>
<dbReference type="GO" id="GO:0043531">
    <property type="term" value="F:ADP binding"/>
    <property type="evidence" value="ECO:0007669"/>
    <property type="project" value="InterPro"/>
</dbReference>
<evidence type="ECO:0000313" key="12">
    <source>
        <dbReference type="Proteomes" id="UP001054252"/>
    </source>
</evidence>
<protein>
    <recommendedName>
        <fullName evidence="13">Disease resistance protein RGA3</fullName>
    </recommendedName>
</protein>
<dbReference type="Gene3D" id="3.40.50.300">
    <property type="entry name" value="P-loop containing nucleotide triphosphate hydrolases"/>
    <property type="match status" value="1"/>
</dbReference>
<dbReference type="InterPro" id="IPR036388">
    <property type="entry name" value="WH-like_DNA-bd_sf"/>
</dbReference>
<accession>A0AAV5KXC4</accession>
<dbReference type="InterPro" id="IPR032675">
    <property type="entry name" value="LRR_dom_sf"/>
</dbReference>
<feature type="domain" description="NB-ARC" evidence="6">
    <location>
        <begin position="224"/>
        <end position="404"/>
    </location>
</feature>
<proteinExistence type="predicted"/>
<evidence type="ECO:0000256" key="4">
    <source>
        <dbReference type="ARBA" id="ARBA00022821"/>
    </source>
</evidence>
<dbReference type="InterPro" id="IPR041118">
    <property type="entry name" value="Rx_N"/>
</dbReference>
<keyword evidence="5" id="KW-0067">ATP-binding</keyword>
<dbReference type="GO" id="GO:0005524">
    <property type="term" value="F:ATP binding"/>
    <property type="evidence" value="ECO:0007669"/>
    <property type="project" value="UniProtKB-KW"/>
</dbReference>
<dbReference type="Pfam" id="PF25019">
    <property type="entry name" value="LRR_R13L1-DRL21"/>
    <property type="match status" value="1"/>
</dbReference>
<feature type="domain" description="Disease resistance protein winged helix" evidence="8">
    <location>
        <begin position="489"/>
        <end position="564"/>
    </location>
</feature>
<sequence length="1361" mass="152738">MEMNCCISCFLKLHLIFQRWHGRRRGRKAAVFAKPKTILTSKQSLLQTIETKMGDLIVGPVVEATLSKVIAVASDQLDLALGWNENLQKFRSTMRYLRGLLQDADEKNVGGNPALKSWLWDLRAIADEANDILEEVAYKNMQRQMAVQKSKVRYFFTQCDPRPLVFRQKMANKVKNLNKNLAGISRLANDLGLQQKLANMVPEPGGGAGRETHSFLSSQVYGREEDVSKIVRSLVGSSSQHDLPVMITVGMAGLGKTTIAKAVFNNDKIREHFGDNKMWVCVSENFDVKMILMEMLKSCGGSSSGDGDFRSKDIVMKKIQEKLGGKNYLLILDDVWNEERPKWEDLRDCLLGISGSKGSRGKVLVTTRLEDVASVMALTDEHIHRPRQLNEDECWSIIKQRAFGDNSVTEGLEGIGKQIAKRCKGIPLVASIIGAFLQKKRDKREWQAITENCVWDSLEKQGGILDIVRFSYDRLPTLALRQCFAFCSIFPKDFVMEREMLIQLWMAQGFLESPEEISNMVAEDIGDKYFRYLLSYSLFQEEWRDDVTGSVETCKMHDLIHDFAQSISKSETLIVEERPGSNISHDVRHLNLIDGWGMEPSILRDVAKKLQTLFSKHSFSNGVQVDLVRLRVLSLEDACDAKQLPTCFGNLKRLRYLDISGTQIEELPEFISELYNLQTFRFAECRSLKMPPRGIGDLINLKHIYFSDEERMPANLGRLANLQTLPLFFVGATEGRKIEELGSLSELKGGLEILKLELVTGKSEAEAAKLKEKAIKDLEFHWSGGEGNQDKDEDVLEGLQPHSNIRRLQIAGYGGRKLASWMLSLNNLVVLTIDNCKMLHRIPDISGLLSLQRLHVHGCDEVTSLGDGDGAFTSLKQLSIYSCGKLERVLVSGLSSLKKLSIVDCSVINSIGDCLSSSTCLKKLCLLSVPKLKFIPSLEGLVSLKTIDIRDCNELGHLNLEGLVSLKTIDIRDCNELGHLNLEGLVSLKTIDIIDCNELERLSGGLSSCTALEKLKIRKCSNLVSIPIELKQLQSLVELEFWVCPKLEFIPSLEGLVSLKTLNISYCEELERLPSGLSSCTALEKLQIHGCSNLVSIPEELKQLQSLVELDIEGCQKLRRFPEEILGSLTSLKKLKLGPFSEELEEFPDLGPTSSLEVLYLEGSGESLTLPHQIDRLTSPRNLFIKSFNGVEKALLGNLSCLKKLSIWDCTRLTSLSGGLSSVEELWIVNCPNLESLGCFTRLKKLEIGRFSKELEEFPSLSSIHASLEDLTLTGWEKLTHLPQIQHLTALKKLSIEHFSGMESLPDWFNNLSSLQQLRIWFCPNKLKERCTKGSGLDWDKISHIPHITIAGETIQFQSED</sequence>
<evidence type="ECO:0000259" key="10">
    <source>
        <dbReference type="Pfam" id="PF25019"/>
    </source>
</evidence>
<feature type="domain" description="R13L1/DRL21-like LRR repeat region" evidence="10">
    <location>
        <begin position="738"/>
        <end position="859"/>
    </location>
</feature>
<dbReference type="EMBL" id="BPVZ01000082">
    <property type="protein sequence ID" value="GKV29290.1"/>
    <property type="molecule type" value="Genomic_DNA"/>
</dbReference>
<keyword evidence="1" id="KW-0433">Leucine-rich repeat</keyword>
<dbReference type="InterPro" id="IPR027417">
    <property type="entry name" value="P-loop_NTPase"/>
</dbReference>
<evidence type="ECO:0000259" key="8">
    <source>
        <dbReference type="Pfam" id="PF23559"/>
    </source>
</evidence>
<dbReference type="InterPro" id="IPR055414">
    <property type="entry name" value="LRR_R13L4/SHOC2-like"/>
</dbReference>
<dbReference type="PANTHER" id="PTHR36766">
    <property type="entry name" value="PLANT BROAD-SPECTRUM MILDEW RESISTANCE PROTEIN RPW8"/>
    <property type="match status" value="1"/>
</dbReference>
<dbReference type="SUPFAM" id="SSF52540">
    <property type="entry name" value="P-loop containing nucleoside triphosphate hydrolases"/>
    <property type="match status" value="1"/>
</dbReference>
<feature type="domain" description="Disease resistance N-terminal" evidence="7">
    <location>
        <begin position="61"/>
        <end position="152"/>
    </location>
</feature>
<keyword evidence="3" id="KW-0547">Nucleotide-binding</keyword>
<evidence type="ECO:0000313" key="11">
    <source>
        <dbReference type="EMBL" id="GKV29290.1"/>
    </source>
</evidence>
<dbReference type="Gene3D" id="1.10.10.10">
    <property type="entry name" value="Winged helix-like DNA-binding domain superfamily/Winged helix DNA-binding domain"/>
    <property type="match status" value="1"/>
</dbReference>
<dbReference type="PANTHER" id="PTHR36766:SF70">
    <property type="entry name" value="DISEASE RESISTANCE PROTEIN RGA4"/>
    <property type="match status" value="1"/>
</dbReference>
<dbReference type="FunFam" id="1.10.10.10:FF:000322">
    <property type="entry name" value="Probable disease resistance protein At1g63360"/>
    <property type="match status" value="1"/>
</dbReference>
<evidence type="ECO:0000256" key="2">
    <source>
        <dbReference type="ARBA" id="ARBA00022737"/>
    </source>
</evidence>
<dbReference type="InterPro" id="IPR042197">
    <property type="entry name" value="Apaf_helical"/>
</dbReference>
<keyword evidence="12" id="KW-1185">Reference proteome</keyword>
<dbReference type="Gene3D" id="1.10.8.430">
    <property type="entry name" value="Helical domain of apoptotic protease-activating factors"/>
    <property type="match status" value="1"/>
</dbReference>
<keyword evidence="4" id="KW-0611">Plant defense</keyword>
<evidence type="ECO:0000256" key="1">
    <source>
        <dbReference type="ARBA" id="ARBA00022614"/>
    </source>
</evidence>
<evidence type="ECO:0000259" key="7">
    <source>
        <dbReference type="Pfam" id="PF18052"/>
    </source>
</evidence>
<dbReference type="Pfam" id="PF00931">
    <property type="entry name" value="NB-ARC"/>
    <property type="match status" value="1"/>
</dbReference>
<dbReference type="InterPro" id="IPR056789">
    <property type="entry name" value="LRR_R13L1-DRL21"/>
</dbReference>
<dbReference type="InterPro" id="IPR058922">
    <property type="entry name" value="WHD_DRP"/>
</dbReference>
<reference evidence="11 12" key="1">
    <citation type="journal article" date="2021" name="Commun. Biol.">
        <title>The genome of Shorea leprosula (Dipterocarpaceae) highlights the ecological relevance of drought in aseasonal tropical rainforests.</title>
        <authorList>
            <person name="Ng K.K.S."/>
            <person name="Kobayashi M.J."/>
            <person name="Fawcett J.A."/>
            <person name="Hatakeyama M."/>
            <person name="Paape T."/>
            <person name="Ng C.H."/>
            <person name="Ang C.C."/>
            <person name="Tnah L.H."/>
            <person name="Lee C.T."/>
            <person name="Nishiyama T."/>
            <person name="Sese J."/>
            <person name="O'Brien M.J."/>
            <person name="Copetti D."/>
            <person name="Mohd Noor M.I."/>
            <person name="Ong R.C."/>
            <person name="Putra M."/>
            <person name="Sireger I.Z."/>
            <person name="Indrioko S."/>
            <person name="Kosugi Y."/>
            <person name="Izuno A."/>
            <person name="Isagi Y."/>
            <person name="Lee S.L."/>
            <person name="Shimizu K.K."/>
        </authorList>
    </citation>
    <scope>NUCLEOTIDE SEQUENCE [LARGE SCALE GENOMIC DNA]</scope>
    <source>
        <strain evidence="11">214</strain>
    </source>
</reference>
<evidence type="ECO:0000259" key="6">
    <source>
        <dbReference type="Pfam" id="PF00931"/>
    </source>
</evidence>
<dbReference type="PRINTS" id="PR00364">
    <property type="entry name" value="DISEASERSIST"/>
</dbReference>
<keyword evidence="2" id="KW-0677">Repeat</keyword>
<dbReference type="GO" id="GO:0006952">
    <property type="term" value="P:defense response"/>
    <property type="evidence" value="ECO:0007669"/>
    <property type="project" value="UniProtKB-KW"/>
</dbReference>
<evidence type="ECO:0008006" key="13">
    <source>
        <dbReference type="Google" id="ProtNLM"/>
    </source>
</evidence>
<dbReference type="Pfam" id="PF18052">
    <property type="entry name" value="Rx_N"/>
    <property type="match status" value="1"/>
</dbReference>
<evidence type="ECO:0000256" key="3">
    <source>
        <dbReference type="ARBA" id="ARBA00022741"/>
    </source>
</evidence>
<evidence type="ECO:0000259" key="9">
    <source>
        <dbReference type="Pfam" id="PF23598"/>
    </source>
</evidence>
<comment type="caution">
    <text evidence="11">The sequence shown here is derived from an EMBL/GenBank/DDBJ whole genome shotgun (WGS) entry which is preliminary data.</text>
</comment>
<dbReference type="Proteomes" id="UP001054252">
    <property type="component" value="Unassembled WGS sequence"/>
</dbReference>
<gene>
    <name evidence="11" type="ORF">SLEP1_g38228</name>
</gene>
<evidence type="ECO:0000256" key="5">
    <source>
        <dbReference type="ARBA" id="ARBA00022840"/>
    </source>
</evidence>
<dbReference type="Gene3D" id="1.20.5.4130">
    <property type="match status" value="1"/>
</dbReference>
<organism evidence="11 12">
    <name type="scientific">Rubroshorea leprosula</name>
    <dbReference type="NCBI Taxonomy" id="152421"/>
    <lineage>
        <taxon>Eukaryota</taxon>
        <taxon>Viridiplantae</taxon>
        <taxon>Streptophyta</taxon>
        <taxon>Embryophyta</taxon>
        <taxon>Tracheophyta</taxon>
        <taxon>Spermatophyta</taxon>
        <taxon>Magnoliopsida</taxon>
        <taxon>eudicotyledons</taxon>
        <taxon>Gunneridae</taxon>
        <taxon>Pentapetalae</taxon>
        <taxon>rosids</taxon>
        <taxon>malvids</taxon>
        <taxon>Malvales</taxon>
        <taxon>Dipterocarpaceae</taxon>
        <taxon>Rubroshorea</taxon>
    </lineage>
</organism>
<name>A0AAV5KXC4_9ROSI</name>
<dbReference type="Pfam" id="PF23598">
    <property type="entry name" value="LRR_14"/>
    <property type="match status" value="1"/>
</dbReference>